<name>A0A975EZQ8_9SPIR</name>
<evidence type="ECO:0000256" key="1">
    <source>
        <dbReference type="ARBA" id="ARBA00009617"/>
    </source>
</evidence>
<keyword evidence="2" id="KW-0472">Membrane</keyword>
<reference evidence="3" key="2">
    <citation type="journal article" date="2021" name="Microbiol. Resour. Announc.">
        <title>Complete Genome Sequences of Three Human Oral Treponema parvum Isolates.</title>
        <authorList>
            <person name="Zeng H."/>
            <person name="Watt R.M."/>
        </authorList>
    </citation>
    <scope>NUCLEOTIDE SEQUENCE</scope>
    <source>
        <strain evidence="3">ATCC 700773</strain>
    </source>
</reference>
<dbReference type="AlphaFoldDB" id="A0A975EZQ8"/>
<feature type="transmembrane region" description="Helical" evidence="2">
    <location>
        <begin position="330"/>
        <end position="352"/>
    </location>
</feature>
<dbReference type="PANTHER" id="PTHR11328:SF24">
    <property type="entry name" value="MAJOR FACILITATOR SUPERFAMILY (MFS) PROFILE DOMAIN-CONTAINING PROTEIN"/>
    <property type="match status" value="1"/>
</dbReference>
<dbReference type="GO" id="GO:0006814">
    <property type="term" value="P:sodium ion transport"/>
    <property type="evidence" value="ECO:0007669"/>
    <property type="project" value="InterPro"/>
</dbReference>
<dbReference type="SUPFAM" id="SSF103473">
    <property type="entry name" value="MFS general substrate transporter"/>
    <property type="match status" value="1"/>
</dbReference>
<evidence type="ECO:0000313" key="3">
    <source>
        <dbReference type="EMBL" id="QTQ11930.1"/>
    </source>
</evidence>
<feature type="transmembrane region" description="Helical" evidence="2">
    <location>
        <begin position="381"/>
        <end position="400"/>
    </location>
</feature>
<dbReference type="Pfam" id="PF13347">
    <property type="entry name" value="MFS_2"/>
    <property type="match status" value="1"/>
</dbReference>
<feature type="transmembrane region" description="Helical" evidence="2">
    <location>
        <begin position="87"/>
        <end position="104"/>
    </location>
</feature>
<dbReference type="Proteomes" id="UP000671995">
    <property type="component" value="Chromosome"/>
</dbReference>
<feature type="transmembrane region" description="Helical" evidence="2">
    <location>
        <begin position="188"/>
        <end position="207"/>
    </location>
</feature>
<dbReference type="GO" id="GO:0005886">
    <property type="term" value="C:plasma membrane"/>
    <property type="evidence" value="ECO:0007669"/>
    <property type="project" value="TreeGrafter"/>
</dbReference>
<dbReference type="PANTHER" id="PTHR11328">
    <property type="entry name" value="MAJOR FACILITATOR SUPERFAMILY DOMAIN-CONTAINING PROTEIN"/>
    <property type="match status" value="1"/>
</dbReference>
<dbReference type="EMBL" id="CP054257">
    <property type="protein sequence ID" value="QTQ11930.1"/>
    <property type="molecule type" value="Genomic_DNA"/>
</dbReference>
<keyword evidence="2" id="KW-1133">Transmembrane helix</keyword>
<keyword evidence="2" id="KW-0812">Transmembrane</keyword>
<dbReference type="InterPro" id="IPR036259">
    <property type="entry name" value="MFS_trans_sf"/>
</dbReference>
<feature type="transmembrane region" description="Helical" evidence="2">
    <location>
        <begin position="238"/>
        <end position="261"/>
    </location>
</feature>
<organism evidence="3 4">
    <name type="scientific">Treponema parvum</name>
    <dbReference type="NCBI Taxonomy" id="138851"/>
    <lineage>
        <taxon>Bacteria</taxon>
        <taxon>Pseudomonadati</taxon>
        <taxon>Spirochaetota</taxon>
        <taxon>Spirochaetia</taxon>
        <taxon>Spirochaetales</taxon>
        <taxon>Treponemataceae</taxon>
        <taxon>Treponema</taxon>
    </lineage>
</organism>
<gene>
    <name evidence="3" type="ORF">HRI96_06800</name>
</gene>
<feature type="transmembrane region" description="Helical" evidence="2">
    <location>
        <begin position="304"/>
        <end position="324"/>
    </location>
</feature>
<dbReference type="InterPro" id="IPR039672">
    <property type="entry name" value="MFS_2"/>
</dbReference>
<dbReference type="InterPro" id="IPR001927">
    <property type="entry name" value="Na/Gal_symport"/>
</dbReference>
<feature type="transmembrane region" description="Helical" evidence="2">
    <location>
        <begin position="273"/>
        <end position="292"/>
    </location>
</feature>
<dbReference type="RefSeq" id="WP_210116644.1">
    <property type="nucleotide sequence ID" value="NZ_CP054257.1"/>
</dbReference>
<feature type="transmembrane region" description="Helical" evidence="2">
    <location>
        <begin position="420"/>
        <end position="439"/>
    </location>
</feature>
<feature type="transmembrane region" description="Helical" evidence="2">
    <location>
        <begin position="116"/>
        <end position="137"/>
    </location>
</feature>
<dbReference type="Gene3D" id="1.20.1250.20">
    <property type="entry name" value="MFS general substrate transporter like domains"/>
    <property type="match status" value="2"/>
</dbReference>
<accession>A0A975EZQ8</accession>
<reference evidence="3" key="1">
    <citation type="submission" date="2020-05" db="EMBL/GenBank/DDBJ databases">
        <authorList>
            <person name="Zeng H."/>
            <person name="Chan Y.K."/>
            <person name="Watt R.M."/>
        </authorList>
    </citation>
    <scope>NUCLEOTIDE SEQUENCE</scope>
    <source>
        <strain evidence="3">ATCC 700773</strain>
    </source>
</reference>
<protein>
    <submittedName>
        <fullName evidence="3">MFS transporter</fullName>
    </submittedName>
</protein>
<evidence type="ECO:0000256" key="2">
    <source>
        <dbReference type="SAM" id="Phobius"/>
    </source>
</evidence>
<dbReference type="GO" id="GO:0015293">
    <property type="term" value="F:symporter activity"/>
    <property type="evidence" value="ECO:0007669"/>
    <property type="project" value="InterPro"/>
</dbReference>
<dbReference type="GO" id="GO:0008643">
    <property type="term" value="P:carbohydrate transport"/>
    <property type="evidence" value="ECO:0007669"/>
    <property type="project" value="InterPro"/>
</dbReference>
<evidence type="ECO:0000313" key="4">
    <source>
        <dbReference type="Proteomes" id="UP000671995"/>
    </source>
</evidence>
<comment type="similarity">
    <text evidence="1">Belongs to the sodium:galactoside symporter (TC 2.A.2) family.</text>
</comment>
<dbReference type="NCBIfam" id="TIGR00792">
    <property type="entry name" value="gph"/>
    <property type="match status" value="1"/>
</dbReference>
<sequence length="457" mass="51069">MERKQEKPFGASDQFGFWFGDMAGSFVNLYFDGFFLLFCTYVLKVNPAFMASMFLVARLFDAFNDPVIGSFPDRWQLGKSGDKFKPYIKIAMWPLALSAVLGFANVSSWPDMLKHVWIVFTYILYGVSYTGTSMPFGSMASVVSDKAEDRTKLSRARAFGGMTVGFGYLSLVPSLIWDKENKPVASGYFIFAVISAVLCIVCYNVLFKFTKERIKTEHKPNEKFDYLKVLQEAFKNRALLGIMFASIGSLIFITGNSQFGGFMYKEFYNAPKALRMATLGSIPMFFILFPVVPKLAGKFGKRNFLLGALYFNVIVSAFLFFVPIQNVNAYILVYIISSIGQTVFIMLVWAFVTDAIDYHQYMTGKRNDGSLYSIYTFSRKIGSTLASVGVSGILAAIGFISSAPSQSAQVVANIRRLGTGVPLLAVILEIIGIAFIWNLTKEKTEEIQKALRERNAV</sequence>
<proteinExistence type="inferred from homology"/>